<dbReference type="PANTHER" id="PTHR46696:SF1">
    <property type="entry name" value="CYTOCHROME P450 YJIB-RELATED"/>
    <property type="match status" value="1"/>
</dbReference>
<dbReference type="PROSITE" id="PS00086">
    <property type="entry name" value="CYTOCHROME_P450"/>
    <property type="match status" value="1"/>
</dbReference>
<keyword evidence="4" id="KW-0479">Metal-binding</keyword>
<dbReference type="SUPFAM" id="SSF47336">
    <property type="entry name" value="ACP-like"/>
    <property type="match status" value="1"/>
</dbReference>
<keyword evidence="4" id="KW-0349">Heme</keyword>
<dbReference type="SMART" id="SM00823">
    <property type="entry name" value="PKS_PP"/>
    <property type="match status" value="1"/>
</dbReference>
<keyword evidence="4" id="KW-0560">Oxidoreductase</keyword>
<dbReference type="Gene3D" id="1.10.1200.10">
    <property type="entry name" value="ACP-like"/>
    <property type="match status" value="1"/>
</dbReference>
<dbReference type="Pfam" id="PF00067">
    <property type="entry name" value="p450"/>
    <property type="match status" value="1"/>
</dbReference>
<dbReference type="InterPro" id="IPR002397">
    <property type="entry name" value="Cyt_P450_B"/>
</dbReference>
<keyword evidence="3" id="KW-0597">Phosphoprotein</keyword>
<dbReference type="PRINTS" id="PR00359">
    <property type="entry name" value="BP450"/>
</dbReference>
<dbReference type="Gene3D" id="1.10.630.10">
    <property type="entry name" value="Cytochrome P450"/>
    <property type="match status" value="1"/>
</dbReference>
<accession>A0ABS1XN68</accession>
<dbReference type="EMBL" id="JAEVHM010000003">
    <property type="protein sequence ID" value="MBM0230717.1"/>
    <property type="molecule type" value="Genomic_DNA"/>
</dbReference>
<organism evidence="6 7">
    <name type="scientific">Micromonospora parastrephiae</name>
    <dbReference type="NCBI Taxonomy" id="2806101"/>
    <lineage>
        <taxon>Bacteria</taxon>
        <taxon>Bacillati</taxon>
        <taxon>Actinomycetota</taxon>
        <taxon>Actinomycetes</taxon>
        <taxon>Micromonosporales</taxon>
        <taxon>Micromonosporaceae</taxon>
        <taxon>Micromonospora</taxon>
    </lineage>
</organism>
<dbReference type="Pfam" id="PF00550">
    <property type="entry name" value="PP-binding"/>
    <property type="match status" value="1"/>
</dbReference>
<keyword evidence="4" id="KW-0408">Iron</keyword>
<dbReference type="InterPro" id="IPR001128">
    <property type="entry name" value="Cyt_P450"/>
</dbReference>
<dbReference type="Proteomes" id="UP000601027">
    <property type="component" value="Unassembled WGS sequence"/>
</dbReference>
<protein>
    <submittedName>
        <fullName evidence="6">Cytochrome P450</fullName>
    </submittedName>
</protein>
<proteinExistence type="inferred from homology"/>
<evidence type="ECO:0000256" key="1">
    <source>
        <dbReference type="ARBA" id="ARBA00010617"/>
    </source>
</evidence>
<dbReference type="InterPro" id="IPR036396">
    <property type="entry name" value="Cyt_P450_sf"/>
</dbReference>
<dbReference type="InterPro" id="IPR009081">
    <property type="entry name" value="PP-bd_ACP"/>
</dbReference>
<reference evidence="6 7" key="1">
    <citation type="submission" date="2021-01" db="EMBL/GenBank/DDBJ databases">
        <title>Draft genome sequence of Micromonospora sp. strain STR1_7.</title>
        <authorList>
            <person name="Karlyshev A."/>
            <person name="Jawad R."/>
        </authorList>
    </citation>
    <scope>NUCLEOTIDE SEQUENCE [LARGE SCALE GENOMIC DNA]</scope>
    <source>
        <strain evidence="6 7">STR1-7</strain>
    </source>
</reference>
<keyword evidence="2" id="KW-0596">Phosphopantetheine</keyword>
<feature type="domain" description="Carrier" evidence="5">
    <location>
        <begin position="1"/>
        <end position="67"/>
    </location>
</feature>
<sequence length="475" mass="52240">MVTLWAKLLDLDDVGHDEDFFELGGDSLLAAELQLQVDDAFGVEIPSTVLYRQPTISAVAAAIEEARKTPPASVNLSDPALYADGRQYATWAWLREHDPVWWQPLPNRGEDAGFWAVTRYADVQRVIRDHESFTSERGTLVNLLGKGDPAAGAQLAATDPPLHDQLRAPLQKALGARPIEAYGDEIAAGIRRLLASGIDGEPFDLAAATARLPMVAMTPMLALPPADTADLIRLVSMCNAEEDPEYQIGGATEATLRHGHRELFAYLTDLVRVRRRRPGDDLVSYLLTAEVNGEAPPVGSIVSNCYSMLLGAAGTVPHVPTAAVAELSRTGGYRDWATRPELLDSGVEEALRWASPASNFMRYTRRPVTLVDRELPEGVAVVAYLGSANRDPEAFPEPETFDIRRQQNRHLAFGVGRHYCVGSHLARYTLRRFFRELFETFDDLAVTGEAVRVHSTFLSGFKKLMVTGSPARRRS</sequence>
<dbReference type="SUPFAM" id="SSF48264">
    <property type="entry name" value="Cytochrome P450"/>
    <property type="match status" value="1"/>
</dbReference>
<evidence type="ECO:0000313" key="7">
    <source>
        <dbReference type="Proteomes" id="UP000601027"/>
    </source>
</evidence>
<evidence type="ECO:0000256" key="3">
    <source>
        <dbReference type="ARBA" id="ARBA00022553"/>
    </source>
</evidence>
<evidence type="ECO:0000313" key="6">
    <source>
        <dbReference type="EMBL" id="MBM0230717.1"/>
    </source>
</evidence>
<gene>
    <name evidence="6" type="ORF">JNW91_01760</name>
</gene>
<dbReference type="InterPro" id="IPR017972">
    <property type="entry name" value="Cyt_P450_CS"/>
</dbReference>
<comment type="caution">
    <text evidence="6">The sequence shown here is derived from an EMBL/GenBank/DDBJ whole genome shotgun (WGS) entry which is preliminary data.</text>
</comment>
<evidence type="ECO:0000259" key="5">
    <source>
        <dbReference type="PROSITE" id="PS50075"/>
    </source>
</evidence>
<keyword evidence="4" id="KW-0503">Monooxygenase</keyword>
<dbReference type="PROSITE" id="PS50075">
    <property type="entry name" value="CARRIER"/>
    <property type="match status" value="1"/>
</dbReference>
<dbReference type="PANTHER" id="PTHR46696">
    <property type="entry name" value="P450, PUTATIVE (EUROFUNG)-RELATED"/>
    <property type="match status" value="1"/>
</dbReference>
<dbReference type="InterPro" id="IPR020806">
    <property type="entry name" value="PKS_PP-bd"/>
</dbReference>
<evidence type="ECO:0000256" key="4">
    <source>
        <dbReference type="RuleBase" id="RU000461"/>
    </source>
</evidence>
<comment type="similarity">
    <text evidence="1 4">Belongs to the cytochrome P450 family.</text>
</comment>
<evidence type="ECO:0000256" key="2">
    <source>
        <dbReference type="ARBA" id="ARBA00022450"/>
    </source>
</evidence>
<name>A0ABS1XN68_9ACTN</name>
<dbReference type="InterPro" id="IPR036736">
    <property type="entry name" value="ACP-like_sf"/>
</dbReference>
<dbReference type="RefSeq" id="WP_203173203.1">
    <property type="nucleotide sequence ID" value="NZ_JAEVHM010000003.1"/>
</dbReference>
<keyword evidence="7" id="KW-1185">Reference proteome</keyword>